<feature type="region of interest" description="Disordered" evidence="1">
    <location>
        <begin position="264"/>
        <end position="356"/>
    </location>
</feature>
<name>A0AA39KEA6_ARMTA</name>
<feature type="region of interest" description="Disordered" evidence="1">
    <location>
        <begin position="438"/>
        <end position="506"/>
    </location>
</feature>
<feature type="region of interest" description="Disordered" evidence="1">
    <location>
        <begin position="160"/>
        <end position="179"/>
    </location>
</feature>
<dbReference type="Proteomes" id="UP001175211">
    <property type="component" value="Unassembled WGS sequence"/>
</dbReference>
<sequence length="631" mass="68999">MVRLILGSTKGNGVRYFPYTGYLGLTPVKVDGAVLTRLDQDLKMLPARSITVSVRCYELVLGRVGVLQSNVLVDYTKVLWEKPEGQEYGEIGDLELPFRFSIPTKVGGLSTASFVEYRCLWRVEAILNHIPITAVGSRQVKHAELPLTRYDIPAHFLPSHRRQQSSSIPPLDRQTSKPRAPRIRYAIKCPSFPIGPMDLVSVHLYLLPNDASVSVRSASAIIERRIRVNEASARSTAPASYSNTSARPISQAIFEHHSPALSPLSHSPISSYQDSHHNTHASISSSSLASSHPTLTPNTVFPSTTTLSTAEKRPLLHVGSSSESPSTPPTPSELPHGRTSVHPVAGMESSGPFTRDQNGILAKTLTVPWPVPKSNSRWAVGETVITDLVSVKFFVRVKVVVTSPSGTESLELEERELSIVSTNDAERQLALANYESLQQEALRSKSKSPRRSRRTHDDLPGTPVPRPPSERSDGHTVSSGSSRQPTSHSAKGKAPIRRPHTSAGPRDMLAKFSVSRPPEREPVPSLEVFKRIKYHRPGTMDSGSRNGSQYLYAPRMSVAPSGSSTSSGTSSMTSITSSSSSCRSSEEVREWEQELARIEIQSRRSSDLVGFAYKRNRPSTSSARLLVAGKS</sequence>
<organism evidence="2 3">
    <name type="scientific">Armillaria tabescens</name>
    <name type="common">Ringless honey mushroom</name>
    <name type="synonym">Agaricus tabescens</name>
    <dbReference type="NCBI Taxonomy" id="1929756"/>
    <lineage>
        <taxon>Eukaryota</taxon>
        <taxon>Fungi</taxon>
        <taxon>Dikarya</taxon>
        <taxon>Basidiomycota</taxon>
        <taxon>Agaricomycotina</taxon>
        <taxon>Agaricomycetes</taxon>
        <taxon>Agaricomycetidae</taxon>
        <taxon>Agaricales</taxon>
        <taxon>Marasmiineae</taxon>
        <taxon>Physalacriaceae</taxon>
        <taxon>Desarmillaria</taxon>
    </lineage>
</organism>
<dbReference type="AlphaFoldDB" id="A0AA39KEA6"/>
<protein>
    <submittedName>
        <fullName evidence="2">Uncharacterized protein</fullName>
    </submittedName>
</protein>
<gene>
    <name evidence="2" type="ORF">EV420DRAFT_1536661</name>
</gene>
<dbReference type="GeneID" id="85356434"/>
<accession>A0AA39KEA6</accession>
<reference evidence="2" key="1">
    <citation type="submission" date="2023-06" db="EMBL/GenBank/DDBJ databases">
        <authorList>
            <consortium name="Lawrence Berkeley National Laboratory"/>
            <person name="Ahrendt S."/>
            <person name="Sahu N."/>
            <person name="Indic B."/>
            <person name="Wong-Bajracharya J."/>
            <person name="Merenyi Z."/>
            <person name="Ke H.-M."/>
            <person name="Monk M."/>
            <person name="Kocsube S."/>
            <person name="Drula E."/>
            <person name="Lipzen A."/>
            <person name="Balint B."/>
            <person name="Henrissat B."/>
            <person name="Andreopoulos B."/>
            <person name="Martin F.M."/>
            <person name="Harder C.B."/>
            <person name="Rigling D."/>
            <person name="Ford K.L."/>
            <person name="Foster G.D."/>
            <person name="Pangilinan J."/>
            <person name="Papanicolaou A."/>
            <person name="Barry K."/>
            <person name="LaButti K."/>
            <person name="Viragh M."/>
            <person name="Koriabine M."/>
            <person name="Yan M."/>
            <person name="Riley R."/>
            <person name="Champramary S."/>
            <person name="Plett K.L."/>
            <person name="Tsai I.J."/>
            <person name="Slot J."/>
            <person name="Sipos G."/>
            <person name="Plett J."/>
            <person name="Nagy L.G."/>
            <person name="Grigoriev I.V."/>
        </authorList>
    </citation>
    <scope>NUCLEOTIDE SEQUENCE</scope>
    <source>
        <strain evidence="2">CCBAS 213</strain>
    </source>
</reference>
<feature type="compositionally biased region" description="Polar residues" evidence="1">
    <location>
        <begin position="475"/>
        <end position="489"/>
    </location>
</feature>
<evidence type="ECO:0000256" key="1">
    <source>
        <dbReference type="SAM" id="MobiDB-lite"/>
    </source>
</evidence>
<keyword evidence="3" id="KW-1185">Reference proteome</keyword>
<evidence type="ECO:0000313" key="3">
    <source>
        <dbReference type="Proteomes" id="UP001175211"/>
    </source>
</evidence>
<feature type="compositionally biased region" description="Basic residues" evidence="1">
    <location>
        <begin position="490"/>
        <end position="500"/>
    </location>
</feature>
<evidence type="ECO:0000313" key="2">
    <source>
        <dbReference type="EMBL" id="KAK0459577.1"/>
    </source>
</evidence>
<proteinExistence type="predicted"/>
<feature type="compositionally biased region" description="Low complexity" evidence="1">
    <location>
        <begin position="561"/>
        <end position="583"/>
    </location>
</feature>
<feature type="compositionally biased region" description="Polar residues" evidence="1">
    <location>
        <begin position="293"/>
        <end position="309"/>
    </location>
</feature>
<feature type="compositionally biased region" description="Low complexity" evidence="1">
    <location>
        <begin position="280"/>
        <end position="292"/>
    </location>
</feature>
<comment type="caution">
    <text evidence="2">The sequence shown here is derived from an EMBL/GenBank/DDBJ whole genome shotgun (WGS) entry which is preliminary data.</text>
</comment>
<feature type="region of interest" description="Disordered" evidence="1">
    <location>
        <begin position="557"/>
        <end position="585"/>
    </location>
</feature>
<dbReference type="EMBL" id="JAUEPS010000014">
    <property type="protein sequence ID" value="KAK0459577.1"/>
    <property type="molecule type" value="Genomic_DNA"/>
</dbReference>
<dbReference type="RefSeq" id="XP_060331774.1">
    <property type="nucleotide sequence ID" value="XM_060472886.1"/>
</dbReference>
<feature type="compositionally biased region" description="Basic residues" evidence="1">
    <location>
        <begin position="444"/>
        <end position="454"/>
    </location>
</feature>